<evidence type="ECO:0000259" key="17">
    <source>
        <dbReference type="Pfam" id="PF02776"/>
    </source>
</evidence>
<dbReference type="Gene3D" id="3.40.50.970">
    <property type="match status" value="2"/>
</dbReference>
<evidence type="ECO:0000259" key="16">
    <source>
        <dbReference type="Pfam" id="PF02775"/>
    </source>
</evidence>
<dbReference type="eggNOG" id="COG0028">
    <property type="taxonomic scope" value="Bacteria"/>
</dbReference>
<dbReference type="NCBIfam" id="TIGR00118">
    <property type="entry name" value="acolac_lg"/>
    <property type="match status" value="1"/>
</dbReference>
<reference evidence="18 19" key="1">
    <citation type="submission" date="2011-11" db="EMBL/GenBank/DDBJ databases">
        <title>The Noncontiguous Finished genome of Desulfosporosinus youngiae DSM 17734.</title>
        <authorList>
            <consortium name="US DOE Joint Genome Institute (JGI-PGF)"/>
            <person name="Lucas S."/>
            <person name="Han J."/>
            <person name="Lapidus A."/>
            <person name="Cheng J.-F."/>
            <person name="Goodwin L."/>
            <person name="Pitluck S."/>
            <person name="Peters L."/>
            <person name="Ovchinnikova G."/>
            <person name="Lu M."/>
            <person name="Land M.L."/>
            <person name="Hauser L."/>
            <person name="Pester M."/>
            <person name="Spring S."/>
            <person name="Ollivier B."/>
            <person name="Rattei T."/>
            <person name="Klenk H.-P."/>
            <person name="Wagner M."/>
            <person name="Loy A."/>
            <person name="Woyke T.J."/>
        </authorList>
    </citation>
    <scope>NUCLEOTIDE SEQUENCE [LARGE SCALE GENOMIC DNA]</scope>
    <source>
        <strain evidence="18 19">DSM 17734</strain>
    </source>
</reference>
<dbReference type="CDD" id="cd02015">
    <property type="entry name" value="TPP_AHAS"/>
    <property type="match status" value="1"/>
</dbReference>
<evidence type="ECO:0000256" key="8">
    <source>
        <dbReference type="ARBA" id="ARBA00022723"/>
    </source>
</evidence>
<evidence type="ECO:0000256" key="5">
    <source>
        <dbReference type="ARBA" id="ARBA00022605"/>
    </source>
</evidence>
<dbReference type="InterPro" id="IPR029061">
    <property type="entry name" value="THDP-binding"/>
</dbReference>
<dbReference type="Pfam" id="PF02776">
    <property type="entry name" value="TPP_enzyme_N"/>
    <property type="match status" value="1"/>
</dbReference>
<dbReference type="AlphaFoldDB" id="H5XWZ6"/>
<evidence type="ECO:0000313" key="18">
    <source>
        <dbReference type="EMBL" id="EHQ90864.1"/>
    </source>
</evidence>
<dbReference type="GO" id="GO:0030976">
    <property type="term" value="F:thiamine pyrophosphate binding"/>
    <property type="evidence" value="ECO:0007669"/>
    <property type="project" value="UniProtKB-UniRule"/>
</dbReference>
<dbReference type="STRING" id="768710.DesyoDRAFT_3882"/>
<comment type="pathway">
    <text evidence="1 14">Amino-acid biosynthesis; L-isoleucine biosynthesis; L-isoleucine from 2-oxobutanoate: step 1/4.</text>
</comment>
<evidence type="ECO:0000256" key="11">
    <source>
        <dbReference type="ARBA" id="ARBA00023052"/>
    </source>
</evidence>
<dbReference type="UniPathway" id="UPA00049">
    <property type="reaction ID" value="UER00059"/>
</dbReference>
<dbReference type="InterPro" id="IPR012000">
    <property type="entry name" value="Thiamin_PyroP_enz_cen_dom"/>
</dbReference>
<dbReference type="SUPFAM" id="SSF52518">
    <property type="entry name" value="Thiamin diphosphate-binding fold (THDP-binding)"/>
    <property type="match status" value="2"/>
</dbReference>
<dbReference type="InterPro" id="IPR045229">
    <property type="entry name" value="TPP_enz"/>
</dbReference>
<keyword evidence="8 14" id="KW-0479">Metal-binding</keyword>
<organism evidence="18 19">
    <name type="scientific">Desulfosporosinus youngiae DSM 17734</name>
    <dbReference type="NCBI Taxonomy" id="768710"/>
    <lineage>
        <taxon>Bacteria</taxon>
        <taxon>Bacillati</taxon>
        <taxon>Bacillota</taxon>
        <taxon>Clostridia</taxon>
        <taxon>Eubacteriales</taxon>
        <taxon>Desulfitobacteriaceae</taxon>
        <taxon>Desulfosporosinus</taxon>
    </lineage>
</organism>
<keyword evidence="9" id="KW-0274">FAD</keyword>
<comment type="cofactor">
    <cofactor evidence="14">
        <name>Mg(2+)</name>
        <dbReference type="ChEBI" id="CHEBI:18420"/>
    </cofactor>
    <text evidence="14">Binds 1 Mg(2+) ion per subunit.</text>
</comment>
<evidence type="ECO:0000256" key="7">
    <source>
        <dbReference type="ARBA" id="ARBA00022679"/>
    </source>
</evidence>
<keyword evidence="11 14" id="KW-0786">Thiamine pyrophosphate</keyword>
<comment type="catalytic activity">
    <reaction evidence="13 14">
        <text>2 pyruvate + H(+) = (2S)-2-acetolactate + CO2</text>
        <dbReference type="Rhea" id="RHEA:25249"/>
        <dbReference type="ChEBI" id="CHEBI:15361"/>
        <dbReference type="ChEBI" id="CHEBI:15378"/>
        <dbReference type="ChEBI" id="CHEBI:16526"/>
        <dbReference type="ChEBI" id="CHEBI:58476"/>
        <dbReference type="EC" id="2.2.1.6"/>
    </reaction>
</comment>
<evidence type="ECO:0000259" key="15">
    <source>
        <dbReference type="Pfam" id="PF00205"/>
    </source>
</evidence>
<protein>
    <recommendedName>
        <fullName evidence="4 14">Acetolactate synthase</fullName>
        <ecNumber evidence="4 14">2.2.1.6</ecNumber>
    </recommendedName>
</protein>
<dbReference type="Pfam" id="PF02775">
    <property type="entry name" value="TPP_enzyme_C"/>
    <property type="match status" value="1"/>
</dbReference>
<comment type="cofactor">
    <cofactor evidence="14">
        <name>thiamine diphosphate</name>
        <dbReference type="ChEBI" id="CHEBI:58937"/>
    </cofactor>
    <text evidence="14">Binds 1 thiamine pyrophosphate per subunit.</text>
</comment>
<dbReference type="InterPro" id="IPR011766">
    <property type="entry name" value="TPP_enzyme_TPP-bd"/>
</dbReference>
<feature type="domain" description="Thiamine pyrophosphate enzyme TPP-binding" evidence="16">
    <location>
        <begin position="389"/>
        <end position="538"/>
    </location>
</feature>
<evidence type="ECO:0000256" key="12">
    <source>
        <dbReference type="ARBA" id="ARBA00023304"/>
    </source>
</evidence>
<dbReference type="GO" id="GO:0000287">
    <property type="term" value="F:magnesium ion binding"/>
    <property type="evidence" value="ECO:0007669"/>
    <property type="project" value="UniProtKB-UniRule"/>
</dbReference>
<dbReference type="GO" id="GO:0005948">
    <property type="term" value="C:acetolactate synthase complex"/>
    <property type="evidence" value="ECO:0007669"/>
    <property type="project" value="TreeGrafter"/>
</dbReference>
<evidence type="ECO:0000256" key="14">
    <source>
        <dbReference type="RuleBase" id="RU003591"/>
    </source>
</evidence>
<dbReference type="HOGENOM" id="CLU_013748_1_3_9"/>
<comment type="pathway">
    <text evidence="2 14">Amino-acid biosynthesis; L-valine biosynthesis; L-valine from pyruvate: step 1/4.</text>
</comment>
<dbReference type="CDD" id="cd07035">
    <property type="entry name" value="TPP_PYR_POX_like"/>
    <property type="match status" value="1"/>
</dbReference>
<dbReference type="FunFam" id="3.40.50.970:FF:000007">
    <property type="entry name" value="Acetolactate synthase"/>
    <property type="match status" value="1"/>
</dbReference>
<dbReference type="InterPro" id="IPR039368">
    <property type="entry name" value="AHAS_TPP"/>
</dbReference>
<dbReference type="GO" id="GO:0009097">
    <property type="term" value="P:isoleucine biosynthetic process"/>
    <property type="evidence" value="ECO:0007669"/>
    <property type="project" value="UniProtKB-UniPathway"/>
</dbReference>
<keyword evidence="7 14" id="KW-0808">Transferase</keyword>
<dbReference type="GO" id="GO:0003984">
    <property type="term" value="F:acetolactate synthase activity"/>
    <property type="evidence" value="ECO:0007669"/>
    <property type="project" value="UniProtKB-EC"/>
</dbReference>
<name>H5XWZ6_9FIRM</name>
<dbReference type="Pfam" id="PF00205">
    <property type="entry name" value="TPP_enzyme_M"/>
    <property type="match status" value="1"/>
</dbReference>
<dbReference type="Gene3D" id="3.40.50.1220">
    <property type="entry name" value="TPP-binding domain"/>
    <property type="match status" value="1"/>
</dbReference>
<dbReference type="SUPFAM" id="SSF52467">
    <property type="entry name" value="DHS-like NAD/FAD-binding domain"/>
    <property type="match status" value="1"/>
</dbReference>
<dbReference type="PANTHER" id="PTHR18968:SF13">
    <property type="entry name" value="ACETOLACTATE SYNTHASE CATALYTIC SUBUNIT, MITOCHONDRIAL"/>
    <property type="match status" value="1"/>
</dbReference>
<accession>H5XWZ6</accession>
<dbReference type="InterPro" id="IPR012846">
    <property type="entry name" value="Acetolactate_synth_lsu"/>
</dbReference>
<feature type="domain" description="Thiamine pyrophosphate enzyme central" evidence="15">
    <location>
        <begin position="192"/>
        <end position="327"/>
    </location>
</feature>
<evidence type="ECO:0000256" key="6">
    <source>
        <dbReference type="ARBA" id="ARBA00022630"/>
    </source>
</evidence>
<feature type="domain" description="Thiamine pyrophosphate enzyme N-terminal TPP-binding" evidence="17">
    <location>
        <begin position="4"/>
        <end position="116"/>
    </location>
</feature>
<evidence type="ECO:0000256" key="9">
    <source>
        <dbReference type="ARBA" id="ARBA00022827"/>
    </source>
</evidence>
<dbReference type="InterPro" id="IPR012001">
    <property type="entry name" value="Thiamin_PyroP_enz_TPP-bd_dom"/>
</dbReference>
<dbReference type="GO" id="GO:0009099">
    <property type="term" value="P:L-valine biosynthetic process"/>
    <property type="evidence" value="ECO:0007669"/>
    <property type="project" value="UniProtKB-UniPathway"/>
</dbReference>
<dbReference type="OrthoDB" id="4494979at2"/>
<evidence type="ECO:0000256" key="2">
    <source>
        <dbReference type="ARBA" id="ARBA00005025"/>
    </source>
</evidence>
<evidence type="ECO:0000256" key="13">
    <source>
        <dbReference type="ARBA" id="ARBA00048670"/>
    </source>
</evidence>
<proteinExistence type="inferred from homology"/>
<comment type="similarity">
    <text evidence="3 14">Belongs to the TPP enzyme family.</text>
</comment>
<evidence type="ECO:0000256" key="10">
    <source>
        <dbReference type="ARBA" id="ARBA00022842"/>
    </source>
</evidence>
<evidence type="ECO:0000256" key="1">
    <source>
        <dbReference type="ARBA" id="ARBA00004974"/>
    </source>
</evidence>
<dbReference type="EMBL" id="CM001441">
    <property type="protein sequence ID" value="EHQ90864.1"/>
    <property type="molecule type" value="Genomic_DNA"/>
</dbReference>
<keyword evidence="6" id="KW-0285">Flavoprotein</keyword>
<dbReference type="InterPro" id="IPR000399">
    <property type="entry name" value="TPP-bd_CS"/>
</dbReference>
<keyword evidence="10 14" id="KW-0460">Magnesium</keyword>
<dbReference type="FunFam" id="3.40.50.1220:FF:000008">
    <property type="entry name" value="Acetolactate synthase"/>
    <property type="match status" value="1"/>
</dbReference>
<sequence>MIITGAEAIIESLKNEKVDVVFGYPGGAVLTLYDALYQADFRHILTKHEQGAVHAADGYARATGKVGVVIATSGPGATNLVTGIATAYMDSIPLVAITGQVAVPLIGRDSFQEADIRGITTPITKHNYLVKKAEDLPAALKEAFYIARTGRPGPVVVDIAKDVFAASFDYQYPQEVKLRGYRPVYAGDTEVIERVFAEMKSAQKPLIFVGGGVNLSDSAEELKDLIEQTGFPVISSLMGLGCLSYDHPQFLGMVGMHGTYAANMATTECDLLLGIGVRFDDRVTGLLSEFAAKAKIVHFDIDPAEINKNVLAHIRVIGDIKWSMPALTQQVKAVSGELKEQVRSWLEKVQNWYREKPLTYVRGTDLVMPQAVVEKVSQLTQGDAVIVTDVGQHQMWVAQFYGFKNPRSLLTSGGLGTMGYGLPAALGAQCGLPDKPVILFVGDGGVMMNCQEFATAAEYHFPVKVLILNNQCLGMVAQWQRMFYGGRYSQTNLKGSPTDFVKLAEAMGVAGLRVTKPEELGKIIEQALAIPGPVVVDIQIPEVLDVFPMVPAGACLDQMMLGGLEG</sequence>
<dbReference type="GO" id="GO:0050660">
    <property type="term" value="F:flavin adenine dinucleotide binding"/>
    <property type="evidence" value="ECO:0007669"/>
    <property type="project" value="InterPro"/>
</dbReference>
<dbReference type="PROSITE" id="PS00187">
    <property type="entry name" value="TPP_ENZYMES"/>
    <property type="match status" value="1"/>
</dbReference>
<dbReference type="PANTHER" id="PTHR18968">
    <property type="entry name" value="THIAMINE PYROPHOSPHATE ENZYMES"/>
    <property type="match status" value="1"/>
</dbReference>
<gene>
    <name evidence="18" type="ORF">DesyoDRAFT_3882</name>
</gene>
<keyword evidence="19" id="KW-1185">Reference proteome</keyword>
<evidence type="ECO:0000256" key="3">
    <source>
        <dbReference type="ARBA" id="ARBA00007812"/>
    </source>
</evidence>
<evidence type="ECO:0000256" key="4">
    <source>
        <dbReference type="ARBA" id="ARBA00013145"/>
    </source>
</evidence>
<dbReference type="Proteomes" id="UP000005104">
    <property type="component" value="Chromosome"/>
</dbReference>
<keyword evidence="5 14" id="KW-0028">Amino-acid biosynthesis</keyword>
<evidence type="ECO:0000313" key="19">
    <source>
        <dbReference type="Proteomes" id="UP000005104"/>
    </source>
</evidence>
<keyword evidence="12 14" id="KW-0100">Branched-chain amino acid biosynthesis</keyword>
<dbReference type="EC" id="2.2.1.6" evidence="4 14"/>
<dbReference type="InterPro" id="IPR029035">
    <property type="entry name" value="DHS-like_NAD/FAD-binding_dom"/>
</dbReference>
<dbReference type="FunFam" id="3.40.50.970:FF:000016">
    <property type="entry name" value="Acetolactate synthase"/>
    <property type="match status" value="1"/>
</dbReference>
<dbReference type="UniPathway" id="UPA00047">
    <property type="reaction ID" value="UER00055"/>
</dbReference>
<dbReference type="RefSeq" id="WP_007785480.1">
    <property type="nucleotide sequence ID" value="NZ_CM001441.1"/>
</dbReference>